<dbReference type="RefSeq" id="WP_171784682.1">
    <property type="nucleotide sequence ID" value="NZ_BAAAML010000003.1"/>
</dbReference>
<dbReference type="Pfam" id="PF13360">
    <property type="entry name" value="PQQ_2"/>
    <property type="match status" value="2"/>
</dbReference>
<proteinExistence type="predicted"/>
<feature type="domain" description="Pyrrolo-quinoline quinone repeat" evidence="3">
    <location>
        <begin position="114"/>
        <end position="201"/>
    </location>
</feature>
<evidence type="ECO:0000313" key="4">
    <source>
        <dbReference type="EMBL" id="NOV98446.1"/>
    </source>
</evidence>
<dbReference type="InterPro" id="IPR011047">
    <property type="entry name" value="Quinoprotein_ADH-like_sf"/>
</dbReference>
<comment type="caution">
    <text evidence="4">The sequence shown here is derived from an EMBL/GenBank/DDBJ whole genome shotgun (WGS) entry which is preliminary data.</text>
</comment>
<keyword evidence="2" id="KW-0812">Transmembrane</keyword>
<accession>A0ABX2A9I8</accession>
<feature type="domain" description="Pyrrolo-quinoline quinone repeat" evidence="3">
    <location>
        <begin position="389"/>
        <end position="496"/>
    </location>
</feature>
<feature type="compositionally biased region" description="Gly residues" evidence="1">
    <location>
        <begin position="18"/>
        <end position="27"/>
    </location>
</feature>
<feature type="transmembrane region" description="Helical" evidence="2">
    <location>
        <begin position="67"/>
        <end position="87"/>
    </location>
</feature>
<evidence type="ECO:0000256" key="2">
    <source>
        <dbReference type="SAM" id="Phobius"/>
    </source>
</evidence>
<keyword evidence="2" id="KW-0472">Membrane</keyword>
<reference evidence="4 5" key="1">
    <citation type="submission" date="2020-05" db="EMBL/GenBank/DDBJ databases">
        <title>Genomic Encyclopedia of Type Strains, Phase III (KMG-III): the genomes of soil and plant-associated and newly described type strains.</title>
        <authorList>
            <person name="Whitman W."/>
        </authorList>
    </citation>
    <scope>NUCLEOTIDE SEQUENCE [LARGE SCALE GENOMIC DNA]</scope>
    <source>
        <strain evidence="4 5">KCTC 19046</strain>
    </source>
</reference>
<sequence>MARRRDPLQIDLTDGDVDGGGLDGGGSVTQDGPTTGAPAEATPGWFATRVAGPLGRRWRGLSRRGQVGLVGGVAVTAVLVAAGVALVDARTEAAHAAHMASMPGGVADLSAPVEETWRVESDAGIFAVLPGGVVATVDGRDVIGIDVADGSELWRTALGEAVDCGPRPNRPAEFLAPVDRLTCLYGADERTAAVLSADGTVLGERAVGRGSRPQRQVTDGLPEIGPAADGAVYVVEHRRESLTVQGTQHAADALEARRAEGTWDDPVLRLEDALTGEVRGEATAELRTAHDLARCSAELGSEGETEWLLETYVWASTSVVQLHLCGVTVTVAPDGSPGGFSGRSVDGEQYEGTDNGTRVMTVDGAERDLPGLLLDPLAVDDVDGPWLVAGDALQAYDEGGEELWVAGVLVPQVAVRAGGVAVVQNHGDGTFDAVDLTTGDVRWSVESEADHVGYSGWLSGAATDGEVALLALGEGTGLELVALRLDDGTELWRSSHESLAGGVRVVDGHLLGVHSEYVVVDDVETWDATLVGLGSSS</sequence>
<dbReference type="EMBL" id="JABEZU010000004">
    <property type="protein sequence ID" value="NOV98446.1"/>
    <property type="molecule type" value="Genomic_DNA"/>
</dbReference>
<dbReference type="SUPFAM" id="SSF50998">
    <property type="entry name" value="Quinoprotein alcohol dehydrogenase-like"/>
    <property type="match status" value="1"/>
</dbReference>
<dbReference type="Gene3D" id="2.130.10.10">
    <property type="entry name" value="YVTN repeat-like/Quinoprotein amine dehydrogenase"/>
    <property type="match status" value="1"/>
</dbReference>
<evidence type="ECO:0000256" key="1">
    <source>
        <dbReference type="SAM" id="MobiDB-lite"/>
    </source>
</evidence>
<evidence type="ECO:0000313" key="5">
    <source>
        <dbReference type="Proteomes" id="UP000757540"/>
    </source>
</evidence>
<dbReference type="InterPro" id="IPR002372">
    <property type="entry name" value="PQQ_rpt_dom"/>
</dbReference>
<keyword evidence="5" id="KW-1185">Reference proteome</keyword>
<feature type="region of interest" description="Disordered" evidence="1">
    <location>
        <begin position="1"/>
        <end position="41"/>
    </location>
</feature>
<dbReference type="InterPro" id="IPR015943">
    <property type="entry name" value="WD40/YVTN_repeat-like_dom_sf"/>
</dbReference>
<organism evidence="4 5">
    <name type="scientific">Isoptericola halotolerans</name>
    <dbReference type="NCBI Taxonomy" id="300560"/>
    <lineage>
        <taxon>Bacteria</taxon>
        <taxon>Bacillati</taxon>
        <taxon>Actinomycetota</taxon>
        <taxon>Actinomycetes</taxon>
        <taxon>Micrococcales</taxon>
        <taxon>Promicromonosporaceae</taxon>
        <taxon>Isoptericola</taxon>
    </lineage>
</organism>
<evidence type="ECO:0000259" key="3">
    <source>
        <dbReference type="Pfam" id="PF13360"/>
    </source>
</evidence>
<name>A0ABX2A9I8_9MICO</name>
<gene>
    <name evidence="4" type="ORF">HDG69_003041</name>
</gene>
<keyword evidence="2" id="KW-1133">Transmembrane helix</keyword>
<dbReference type="Proteomes" id="UP000757540">
    <property type="component" value="Unassembled WGS sequence"/>
</dbReference>
<protein>
    <submittedName>
        <fullName evidence="4">Outer membrane protein assembly factor BamB</fullName>
    </submittedName>
</protein>